<reference evidence="2" key="2">
    <citation type="submission" date="2023-05" db="EMBL/GenBank/DDBJ databases">
        <authorList>
            <consortium name="Lawrence Berkeley National Laboratory"/>
            <person name="Steindorff A."/>
            <person name="Hensen N."/>
            <person name="Bonometti L."/>
            <person name="Westerberg I."/>
            <person name="Brannstrom I.O."/>
            <person name="Guillou S."/>
            <person name="Cros-Aarteil S."/>
            <person name="Calhoun S."/>
            <person name="Haridas S."/>
            <person name="Kuo A."/>
            <person name="Mondo S."/>
            <person name="Pangilinan J."/>
            <person name="Riley R."/>
            <person name="Labutti K."/>
            <person name="Andreopoulos B."/>
            <person name="Lipzen A."/>
            <person name="Chen C."/>
            <person name="Yanf M."/>
            <person name="Daum C."/>
            <person name="Ng V."/>
            <person name="Clum A."/>
            <person name="Ohm R."/>
            <person name="Martin F."/>
            <person name="Silar P."/>
            <person name="Natvig D."/>
            <person name="Lalanne C."/>
            <person name="Gautier V."/>
            <person name="Ament-Velasquez S.L."/>
            <person name="Kruys A."/>
            <person name="Hutchinson M.I."/>
            <person name="Powell A.J."/>
            <person name="Barry K."/>
            <person name="Miller A.N."/>
            <person name="Grigoriev I.V."/>
            <person name="Debuchy R."/>
            <person name="Gladieux P."/>
            <person name="Thoren M.H."/>
            <person name="Johannesson H."/>
        </authorList>
    </citation>
    <scope>NUCLEOTIDE SEQUENCE</scope>
    <source>
        <strain evidence="2">PSN243</strain>
    </source>
</reference>
<dbReference type="EMBL" id="MU865928">
    <property type="protein sequence ID" value="KAK4451515.1"/>
    <property type="molecule type" value="Genomic_DNA"/>
</dbReference>
<dbReference type="Proteomes" id="UP001321760">
    <property type="component" value="Unassembled WGS sequence"/>
</dbReference>
<proteinExistence type="predicted"/>
<evidence type="ECO:0000313" key="2">
    <source>
        <dbReference type="EMBL" id="KAK4451515.1"/>
    </source>
</evidence>
<reference evidence="2" key="1">
    <citation type="journal article" date="2023" name="Mol. Phylogenet. Evol.">
        <title>Genome-scale phylogeny and comparative genomics of the fungal order Sordariales.</title>
        <authorList>
            <person name="Hensen N."/>
            <person name="Bonometti L."/>
            <person name="Westerberg I."/>
            <person name="Brannstrom I.O."/>
            <person name="Guillou S."/>
            <person name="Cros-Aarteil S."/>
            <person name="Calhoun S."/>
            <person name="Haridas S."/>
            <person name="Kuo A."/>
            <person name="Mondo S."/>
            <person name="Pangilinan J."/>
            <person name="Riley R."/>
            <person name="LaButti K."/>
            <person name="Andreopoulos B."/>
            <person name="Lipzen A."/>
            <person name="Chen C."/>
            <person name="Yan M."/>
            <person name="Daum C."/>
            <person name="Ng V."/>
            <person name="Clum A."/>
            <person name="Steindorff A."/>
            <person name="Ohm R.A."/>
            <person name="Martin F."/>
            <person name="Silar P."/>
            <person name="Natvig D.O."/>
            <person name="Lalanne C."/>
            <person name="Gautier V."/>
            <person name="Ament-Velasquez S.L."/>
            <person name="Kruys A."/>
            <person name="Hutchinson M.I."/>
            <person name="Powell A.J."/>
            <person name="Barry K."/>
            <person name="Miller A.N."/>
            <person name="Grigoriev I.V."/>
            <person name="Debuchy R."/>
            <person name="Gladieux P."/>
            <person name="Hiltunen Thoren M."/>
            <person name="Johannesson H."/>
        </authorList>
    </citation>
    <scope>NUCLEOTIDE SEQUENCE</scope>
    <source>
        <strain evidence="2">PSN243</strain>
    </source>
</reference>
<evidence type="ECO:0000256" key="1">
    <source>
        <dbReference type="SAM" id="MobiDB-lite"/>
    </source>
</evidence>
<gene>
    <name evidence="2" type="ORF">QBC34DRAFT_57109</name>
</gene>
<name>A0AAV9GUT4_9PEZI</name>
<keyword evidence="3" id="KW-1185">Reference proteome</keyword>
<protein>
    <submittedName>
        <fullName evidence="2">Uncharacterized protein</fullName>
    </submittedName>
</protein>
<accession>A0AAV9GUT4</accession>
<sequence>MMSFSAAWRLFSGLWACFVVYQKIALYHSDPYDHIRTWTVVMSAVGLAANTLIWRIEVKERLAMGNNTQETMDGGGGRSDPPQANPHQASINVVSQRMHTLEVAIRALPEPGFGRATRQLQELRTVFDLRAEAWRRADSFPEQAAELAIPRADLERSLRRCKELCTALDLRIEAPGRADSFAEQVAELAVCRADLERYVRRCQELCTVLDLRTKALDRVVSLADRAVDIMDDMLESLREATGPQGSVEVRVSATSPAPNPIGPVWREILWAFICCRTS</sequence>
<evidence type="ECO:0000313" key="3">
    <source>
        <dbReference type="Proteomes" id="UP001321760"/>
    </source>
</evidence>
<comment type="caution">
    <text evidence="2">The sequence shown here is derived from an EMBL/GenBank/DDBJ whole genome shotgun (WGS) entry which is preliminary data.</text>
</comment>
<organism evidence="2 3">
    <name type="scientific">Podospora aff. communis PSN243</name>
    <dbReference type="NCBI Taxonomy" id="3040156"/>
    <lineage>
        <taxon>Eukaryota</taxon>
        <taxon>Fungi</taxon>
        <taxon>Dikarya</taxon>
        <taxon>Ascomycota</taxon>
        <taxon>Pezizomycotina</taxon>
        <taxon>Sordariomycetes</taxon>
        <taxon>Sordariomycetidae</taxon>
        <taxon>Sordariales</taxon>
        <taxon>Podosporaceae</taxon>
        <taxon>Podospora</taxon>
    </lineage>
</organism>
<feature type="region of interest" description="Disordered" evidence="1">
    <location>
        <begin position="67"/>
        <end position="87"/>
    </location>
</feature>
<dbReference type="AlphaFoldDB" id="A0AAV9GUT4"/>